<dbReference type="PANTHER" id="PTHR46796">
    <property type="entry name" value="HTH-TYPE TRANSCRIPTIONAL ACTIVATOR RHAS-RELATED"/>
    <property type="match status" value="1"/>
</dbReference>
<dbReference type="AlphaFoldDB" id="A0A0D5YJ15"/>
<gene>
    <name evidence="4" type="primary">alkR</name>
    <name evidence="4" type="ORF">ABUW_2196</name>
</gene>
<dbReference type="GO" id="GO:0043565">
    <property type="term" value="F:sequence-specific DNA binding"/>
    <property type="evidence" value="ECO:0007669"/>
    <property type="project" value="InterPro"/>
</dbReference>
<dbReference type="InterPro" id="IPR032783">
    <property type="entry name" value="AraC_lig"/>
</dbReference>
<name>A0A0D5YJ15_ACIBA</name>
<dbReference type="PANTHER" id="PTHR46796:SF7">
    <property type="entry name" value="ARAC FAMILY TRANSCRIPTIONAL REGULATOR"/>
    <property type="match status" value="1"/>
</dbReference>
<dbReference type="Proteomes" id="UP000032746">
    <property type="component" value="Chromosome"/>
</dbReference>
<dbReference type="SMART" id="SM00342">
    <property type="entry name" value="HTH_ARAC"/>
    <property type="match status" value="1"/>
</dbReference>
<keyword evidence="2" id="KW-0238">DNA-binding</keyword>
<dbReference type="InterPro" id="IPR020449">
    <property type="entry name" value="Tscrpt_reg_AraC-type_HTH"/>
</dbReference>
<dbReference type="Gene3D" id="1.10.10.60">
    <property type="entry name" value="Homeodomain-like"/>
    <property type="match status" value="2"/>
</dbReference>
<organism evidence="4 5">
    <name type="scientific">Acinetobacter baumannii</name>
    <dbReference type="NCBI Taxonomy" id="470"/>
    <lineage>
        <taxon>Bacteria</taxon>
        <taxon>Pseudomonadati</taxon>
        <taxon>Pseudomonadota</taxon>
        <taxon>Gammaproteobacteria</taxon>
        <taxon>Moraxellales</taxon>
        <taxon>Moraxellaceae</taxon>
        <taxon>Acinetobacter</taxon>
        <taxon>Acinetobacter calcoaceticus/baumannii complex</taxon>
    </lineage>
</organism>
<dbReference type="Pfam" id="PF12833">
    <property type="entry name" value="HTH_18"/>
    <property type="match status" value="1"/>
</dbReference>
<evidence type="ECO:0000256" key="2">
    <source>
        <dbReference type="ARBA" id="ARBA00023125"/>
    </source>
</evidence>
<evidence type="ECO:0000256" key="3">
    <source>
        <dbReference type="ARBA" id="ARBA00023163"/>
    </source>
</evidence>
<dbReference type="InterPro" id="IPR011051">
    <property type="entry name" value="RmlC_Cupin_sf"/>
</dbReference>
<dbReference type="EMBL" id="CP008706">
    <property type="protein sequence ID" value="AKA31924.1"/>
    <property type="molecule type" value="Genomic_DNA"/>
</dbReference>
<accession>A0A0D5YJ15</accession>
<evidence type="ECO:0000256" key="1">
    <source>
        <dbReference type="ARBA" id="ARBA00023015"/>
    </source>
</evidence>
<evidence type="ECO:0000313" key="5">
    <source>
        <dbReference type="Proteomes" id="UP000032746"/>
    </source>
</evidence>
<dbReference type="GO" id="GO:0003700">
    <property type="term" value="F:DNA-binding transcription factor activity"/>
    <property type="evidence" value="ECO:0007669"/>
    <property type="project" value="InterPro"/>
</dbReference>
<dbReference type="PROSITE" id="PS01124">
    <property type="entry name" value="HTH_ARAC_FAMILY_2"/>
    <property type="match status" value="1"/>
</dbReference>
<reference evidence="5" key="2">
    <citation type="submission" date="2015-03" db="EMBL/GenBank/DDBJ databases">
        <authorList>
            <person name="Gallagher L.A."/>
            <person name="Hayden H.S."/>
            <person name="Weiss E.J."/>
            <person name="Hager K.R."/>
            <person name="Ramage E."/>
            <person name="Radey M.R."/>
            <person name="Bydalek R."/>
            <person name="Manoil C."/>
            <person name="Miller S.I."/>
            <person name="Brittnacher M.J."/>
        </authorList>
    </citation>
    <scope>NUCLEOTIDE SEQUENCE [LARGE SCALE GENOMIC DNA]</scope>
    <source>
        <strain evidence="5">AB5075-UW</strain>
    </source>
</reference>
<keyword evidence="3" id="KW-0804">Transcription</keyword>
<sequence length="321" mass="36166">MIDHVNMDALSKFFDDIHLNKSEYIYIKAQGEWAFKTQDQSALLAYIVLTGSVYIQLNVSEKITARAGDIILIPSGKAHHAIDSKATASKLVDPVDITPLFNGHRHDPIELGSSTSANTLLLCLRCQVDTYMAGPLINALPSIMHIQHENQATPPEWLQIGLYFLAVETQKIQPGHDKIIDHLVSILLIECIRDHIQQMSDQQNWLGALTHPELSNALSAIHSQPEISWTVESLAEQCCMSRSKFANLFNSIIGEPPLTYLQHYRFRLASQYLRTSNLSIQQISNKVGYSSETAFSQAFKRVFDLSPKQYRQNYIGTNLDE</sequence>
<dbReference type="OrthoDB" id="9783876at2"/>
<dbReference type="PATRIC" id="fig|470.1314.peg.2311"/>
<dbReference type="RefSeq" id="WP_005115785.1">
    <property type="nucleotide sequence ID" value="NZ_CACRXQ010000001.1"/>
</dbReference>
<dbReference type="InterPro" id="IPR009057">
    <property type="entry name" value="Homeodomain-like_sf"/>
</dbReference>
<dbReference type="PRINTS" id="PR00032">
    <property type="entry name" value="HTHARAC"/>
</dbReference>
<reference evidence="4 5" key="1">
    <citation type="journal article" date="2015" name="J. Bacteriol.">
        <title>Resources for Genetic and Genomic Analysis of Emerging Pathogen Acinetobacter baumannii.</title>
        <authorList>
            <person name="Gallagher L.A."/>
            <person name="Ramage E."/>
            <person name="Weiss E.J."/>
            <person name="Radey M."/>
            <person name="Hayden H.S."/>
            <person name="Held K.G."/>
            <person name="Huse H.K."/>
            <person name="Zurawski D.V."/>
            <person name="Brittnacher M.J."/>
            <person name="Manoil C."/>
        </authorList>
    </citation>
    <scope>NUCLEOTIDE SEQUENCE [LARGE SCALE GENOMIC DNA]</scope>
    <source>
        <strain evidence="4 5">AB5075-UW</strain>
    </source>
</reference>
<keyword evidence="1" id="KW-0805">Transcription regulation</keyword>
<dbReference type="SUPFAM" id="SSF51182">
    <property type="entry name" value="RmlC-like cupins"/>
    <property type="match status" value="1"/>
</dbReference>
<evidence type="ECO:0000313" key="4">
    <source>
        <dbReference type="EMBL" id="AKA31924.1"/>
    </source>
</evidence>
<protein>
    <submittedName>
        <fullName evidence="4">Transcriptional regulator, AraC family</fullName>
    </submittedName>
</protein>
<dbReference type="Pfam" id="PF12852">
    <property type="entry name" value="Cupin_6"/>
    <property type="match status" value="1"/>
</dbReference>
<proteinExistence type="predicted"/>
<dbReference type="SUPFAM" id="SSF46689">
    <property type="entry name" value="Homeodomain-like"/>
    <property type="match status" value="2"/>
</dbReference>
<dbReference type="InterPro" id="IPR018060">
    <property type="entry name" value="HTH_AraC"/>
</dbReference>
<dbReference type="InterPro" id="IPR050204">
    <property type="entry name" value="AraC_XylS_family_regulators"/>
</dbReference>